<evidence type="ECO:0000256" key="9">
    <source>
        <dbReference type="SAM" id="MobiDB-lite"/>
    </source>
</evidence>
<feature type="compositionally biased region" description="Acidic residues" evidence="9">
    <location>
        <begin position="201"/>
        <end position="210"/>
    </location>
</feature>
<dbReference type="InterPro" id="IPR038664">
    <property type="entry name" value="Gar1/Naf1_Cbf5-bd_sf"/>
</dbReference>
<feature type="compositionally biased region" description="Acidic residues" evidence="9">
    <location>
        <begin position="314"/>
        <end position="325"/>
    </location>
</feature>
<feature type="compositionally biased region" description="Polar residues" evidence="9">
    <location>
        <begin position="7"/>
        <end position="26"/>
    </location>
</feature>
<evidence type="ECO:0000256" key="1">
    <source>
        <dbReference type="ARBA" id="ARBA00004123"/>
    </source>
</evidence>
<evidence type="ECO:0000256" key="7">
    <source>
        <dbReference type="ARBA" id="ARBA00022884"/>
    </source>
</evidence>
<keyword evidence="11" id="KW-1185">Reference proteome</keyword>
<feature type="compositionally biased region" description="Basic residues" evidence="9">
    <location>
        <begin position="344"/>
        <end position="362"/>
    </location>
</feature>
<dbReference type="GO" id="GO:0005732">
    <property type="term" value="C:sno(s)RNA-containing ribonucleoprotein complex"/>
    <property type="evidence" value="ECO:0007669"/>
    <property type="project" value="InterPro"/>
</dbReference>
<feature type="region of interest" description="Disordered" evidence="9">
    <location>
        <begin position="184"/>
        <end position="217"/>
    </location>
</feature>
<dbReference type="Gene3D" id="2.40.10.230">
    <property type="entry name" value="Probable tRNA pseudouridine synthase domain"/>
    <property type="match status" value="1"/>
</dbReference>
<reference evidence="10 11" key="1">
    <citation type="journal article" date="2018" name="MBio">
        <title>Comparative Genomics Reveals the Core Gene Toolbox for the Fungus-Insect Symbiosis.</title>
        <authorList>
            <person name="Wang Y."/>
            <person name="Stata M."/>
            <person name="Wang W."/>
            <person name="Stajich J.E."/>
            <person name="White M.M."/>
            <person name="Moncalvo J.M."/>
        </authorList>
    </citation>
    <scope>NUCLEOTIDE SEQUENCE [LARGE SCALE GENOMIC DNA]</scope>
    <source>
        <strain evidence="10 11">SC-DP-2</strain>
    </source>
</reference>
<keyword evidence="7" id="KW-0694">RNA-binding</keyword>
<feature type="region of interest" description="Disordered" evidence="9">
    <location>
        <begin position="1"/>
        <end position="26"/>
    </location>
</feature>
<dbReference type="Proteomes" id="UP000245609">
    <property type="component" value="Unassembled WGS sequence"/>
</dbReference>
<keyword evidence="8" id="KW-0539">Nucleus</keyword>
<sequence>MDIDPVQNENSTFSNNIESELPSSIQPELPSTLTHKVFVPNPLQFPQFPKIPDTQESFYSIPSPQQANTYQNILINQNLDSVSQTASISIPPTSESVESSIFPQNNNFQQYTNTRANNTFINDSKQNISTNQVDEVTVSNNNFTIQTDIVEQPSVIESSLKVELEYTFNPQTDSNEMKIETFTQNEIVPPNSSSKINDSSSDSDDTDIDYSSDSSSQSDLEMDIMQIRGIISGEQKVLDYGSVLVFQDRSVLGPVFETFGPIRCPSYSILFPFDSSIDKSKVIVGNKVFAVNEKSIFSLTSSLNTKGSDASNLNDEEVDDSEIEFSDDDQERKFRSWLKSRRLSKKSNNNNHKHSNYQHQHQHQNPNNSRQNNNHSQNENIILSNKKVLNYFDTPFDPDLGF</sequence>
<dbReference type="SUPFAM" id="SSF50447">
    <property type="entry name" value="Translation proteins"/>
    <property type="match status" value="1"/>
</dbReference>
<evidence type="ECO:0000256" key="5">
    <source>
        <dbReference type="ARBA" id="ARBA00022552"/>
    </source>
</evidence>
<dbReference type="InterPro" id="IPR040309">
    <property type="entry name" value="Naf1"/>
</dbReference>
<evidence type="ECO:0000256" key="6">
    <source>
        <dbReference type="ARBA" id="ARBA00022553"/>
    </source>
</evidence>
<evidence type="ECO:0000256" key="4">
    <source>
        <dbReference type="ARBA" id="ARBA00022517"/>
    </source>
</evidence>
<comment type="caution">
    <text evidence="10">The sequence shown here is derived from an EMBL/GenBank/DDBJ whole genome shotgun (WGS) entry which is preliminary data.</text>
</comment>
<dbReference type="InterPro" id="IPR009000">
    <property type="entry name" value="Transl_B-barrel_sf"/>
</dbReference>
<gene>
    <name evidence="10" type="ORF">BB560_007036</name>
</gene>
<dbReference type="EMBL" id="MBFS01003671">
    <property type="protein sequence ID" value="PVU85395.1"/>
    <property type="molecule type" value="Genomic_DNA"/>
</dbReference>
<dbReference type="GO" id="GO:0003723">
    <property type="term" value="F:RNA binding"/>
    <property type="evidence" value="ECO:0007669"/>
    <property type="project" value="UniProtKB-KW"/>
</dbReference>
<evidence type="ECO:0000313" key="10">
    <source>
        <dbReference type="EMBL" id="PVU85395.1"/>
    </source>
</evidence>
<dbReference type="GO" id="GO:0005634">
    <property type="term" value="C:nucleus"/>
    <property type="evidence" value="ECO:0007669"/>
    <property type="project" value="UniProtKB-SubCell"/>
</dbReference>
<evidence type="ECO:0000256" key="2">
    <source>
        <dbReference type="ARBA" id="ARBA00009801"/>
    </source>
</evidence>
<dbReference type="GO" id="GO:0006364">
    <property type="term" value="P:rRNA processing"/>
    <property type="evidence" value="ECO:0007669"/>
    <property type="project" value="UniProtKB-KW"/>
</dbReference>
<keyword evidence="4" id="KW-0690">Ribosome biogenesis</keyword>
<keyword evidence="5" id="KW-0698">rRNA processing</keyword>
<dbReference type="STRING" id="133381.A0A2T9XZA5"/>
<comment type="subcellular location">
    <subcellularLocation>
        <location evidence="1">Nucleus</location>
    </subcellularLocation>
</comment>
<evidence type="ECO:0000256" key="3">
    <source>
        <dbReference type="ARBA" id="ARBA00021438"/>
    </source>
</evidence>
<feature type="compositionally biased region" description="Low complexity" evidence="9">
    <location>
        <begin position="363"/>
        <end position="376"/>
    </location>
</feature>
<dbReference type="PANTHER" id="PTHR31633">
    <property type="entry name" value="H/ACA RIBONUCLEOPROTEIN COMPLEX NON-CORE SUBUNIT NAF1"/>
    <property type="match status" value="1"/>
</dbReference>
<evidence type="ECO:0000313" key="11">
    <source>
        <dbReference type="Proteomes" id="UP000245609"/>
    </source>
</evidence>
<protein>
    <recommendedName>
        <fullName evidence="3">H/ACA ribonucleoprotein complex non-core subunit NAF1</fullName>
    </recommendedName>
</protein>
<dbReference type="OrthoDB" id="21550at2759"/>
<proteinExistence type="inferred from homology"/>
<dbReference type="AlphaFoldDB" id="A0A2T9XZA5"/>
<comment type="similarity">
    <text evidence="2">Belongs to the NAF1 family.</text>
</comment>
<dbReference type="InterPro" id="IPR007504">
    <property type="entry name" value="H/ACA_rnp_Gar1/Naf1"/>
</dbReference>
<name>A0A2T9XZA5_9FUNG</name>
<feature type="region of interest" description="Disordered" evidence="9">
    <location>
        <begin position="344"/>
        <end position="376"/>
    </location>
</feature>
<dbReference type="GO" id="GO:0000493">
    <property type="term" value="P:box H/ACA snoRNP assembly"/>
    <property type="evidence" value="ECO:0007669"/>
    <property type="project" value="InterPro"/>
</dbReference>
<evidence type="ECO:0000256" key="8">
    <source>
        <dbReference type="ARBA" id="ARBA00023242"/>
    </source>
</evidence>
<feature type="region of interest" description="Disordered" evidence="9">
    <location>
        <begin position="305"/>
        <end position="325"/>
    </location>
</feature>
<keyword evidence="6" id="KW-0597">Phosphoprotein</keyword>
<organism evidence="10 11">
    <name type="scientific">Smittium megazygosporum</name>
    <dbReference type="NCBI Taxonomy" id="133381"/>
    <lineage>
        <taxon>Eukaryota</taxon>
        <taxon>Fungi</taxon>
        <taxon>Fungi incertae sedis</taxon>
        <taxon>Zoopagomycota</taxon>
        <taxon>Kickxellomycotina</taxon>
        <taxon>Harpellomycetes</taxon>
        <taxon>Harpellales</taxon>
        <taxon>Legeriomycetaceae</taxon>
        <taxon>Smittium</taxon>
    </lineage>
</organism>
<dbReference type="PANTHER" id="PTHR31633:SF1">
    <property type="entry name" value="H_ACA RIBONUCLEOPROTEIN COMPLEX NON-CORE SUBUNIT NAF1"/>
    <property type="match status" value="1"/>
</dbReference>
<dbReference type="GO" id="GO:0001522">
    <property type="term" value="P:pseudouridine synthesis"/>
    <property type="evidence" value="ECO:0007669"/>
    <property type="project" value="InterPro"/>
</dbReference>
<dbReference type="Pfam" id="PF04410">
    <property type="entry name" value="Gar1"/>
    <property type="match status" value="1"/>
</dbReference>
<accession>A0A2T9XZA5</accession>